<organism evidence="3 4">
    <name type="scientific">Phycomyces blakesleeanus</name>
    <dbReference type="NCBI Taxonomy" id="4837"/>
    <lineage>
        <taxon>Eukaryota</taxon>
        <taxon>Fungi</taxon>
        <taxon>Fungi incertae sedis</taxon>
        <taxon>Mucoromycota</taxon>
        <taxon>Mucoromycotina</taxon>
        <taxon>Mucoromycetes</taxon>
        <taxon>Mucorales</taxon>
        <taxon>Phycomycetaceae</taxon>
        <taxon>Phycomyces</taxon>
    </lineage>
</organism>
<gene>
    <name evidence="3" type="ORF">J3Q64DRAFT_1712990</name>
</gene>
<dbReference type="PROSITE" id="PS00028">
    <property type="entry name" value="ZINC_FINGER_C2H2_1"/>
    <property type="match status" value="1"/>
</dbReference>
<dbReference type="SUPFAM" id="SSF57667">
    <property type="entry name" value="beta-beta-alpha zinc fingers"/>
    <property type="match status" value="1"/>
</dbReference>
<comment type="caution">
    <text evidence="3">The sequence shown here is derived from an EMBL/GenBank/DDBJ whole genome shotgun (WGS) entry which is preliminary data.</text>
</comment>
<dbReference type="SMART" id="SM00355">
    <property type="entry name" value="ZnF_C2H2"/>
    <property type="match status" value="2"/>
</dbReference>
<keyword evidence="1" id="KW-0862">Zinc</keyword>
<dbReference type="Gene3D" id="3.30.160.60">
    <property type="entry name" value="Classic Zinc Finger"/>
    <property type="match status" value="1"/>
</dbReference>
<evidence type="ECO:0000313" key="3">
    <source>
        <dbReference type="EMBL" id="KAL0097354.1"/>
    </source>
</evidence>
<protein>
    <recommendedName>
        <fullName evidence="2">C2H2-type domain-containing protein</fullName>
    </recommendedName>
</protein>
<proteinExistence type="predicted"/>
<dbReference type="EMBL" id="JBCLYO010000001">
    <property type="protein sequence ID" value="KAL0097354.1"/>
    <property type="molecule type" value="Genomic_DNA"/>
</dbReference>
<dbReference type="Proteomes" id="UP001448207">
    <property type="component" value="Unassembled WGS sequence"/>
</dbReference>
<reference evidence="3 4" key="1">
    <citation type="submission" date="2024-04" db="EMBL/GenBank/DDBJ databases">
        <title>Symmetric and asymmetric DNA N6-adenine methylation regulates different biological responses in Mucorales.</title>
        <authorList>
            <consortium name="Lawrence Berkeley National Laboratory"/>
            <person name="Lax C."/>
            <person name="Mondo S.J."/>
            <person name="Osorio-Concepcion M."/>
            <person name="Muszewska A."/>
            <person name="Corrochano-Luque M."/>
            <person name="Gutierrez G."/>
            <person name="Riley R."/>
            <person name="Lipzen A."/>
            <person name="Guo J."/>
            <person name="Hundley H."/>
            <person name="Amirebrahimi M."/>
            <person name="Ng V."/>
            <person name="Lorenzo-Gutierrez D."/>
            <person name="Binder U."/>
            <person name="Yang J."/>
            <person name="Song Y."/>
            <person name="Canovas D."/>
            <person name="Navarro E."/>
            <person name="Freitag M."/>
            <person name="Gabaldon T."/>
            <person name="Grigoriev I.V."/>
            <person name="Corrochano L.M."/>
            <person name="Nicolas F.E."/>
            <person name="Garre V."/>
        </authorList>
    </citation>
    <scope>NUCLEOTIDE SEQUENCE [LARGE SCALE GENOMIC DNA]</scope>
    <source>
        <strain evidence="3 4">L51</strain>
    </source>
</reference>
<keyword evidence="1" id="KW-0479">Metal-binding</keyword>
<keyword evidence="1" id="KW-0863">Zinc-finger</keyword>
<name>A0ABR3BES2_PHYBL</name>
<feature type="domain" description="C2H2-type" evidence="2">
    <location>
        <begin position="163"/>
        <end position="187"/>
    </location>
</feature>
<dbReference type="PROSITE" id="PS50157">
    <property type="entry name" value="ZINC_FINGER_C2H2_2"/>
    <property type="match status" value="1"/>
</dbReference>
<evidence type="ECO:0000256" key="1">
    <source>
        <dbReference type="PROSITE-ProRule" id="PRU00042"/>
    </source>
</evidence>
<keyword evidence="4" id="KW-1185">Reference proteome</keyword>
<dbReference type="Pfam" id="PF00096">
    <property type="entry name" value="zf-C2H2"/>
    <property type="match status" value="1"/>
</dbReference>
<evidence type="ECO:0000313" key="4">
    <source>
        <dbReference type="Proteomes" id="UP001448207"/>
    </source>
</evidence>
<dbReference type="InterPro" id="IPR013087">
    <property type="entry name" value="Znf_C2H2_type"/>
</dbReference>
<evidence type="ECO:0000259" key="2">
    <source>
        <dbReference type="PROSITE" id="PS50157"/>
    </source>
</evidence>
<accession>A0ABR3BES2</accession>
<sequence>MMVTSSQNYENAYCSGVNPLEQLPLLAVNLQQPQVSEVPPNSSAYMSPLYTPLFSQSSLIQPNDPTQINMFMPLDLLQQKHSPPVSICENTPTWCPQLNMTQDSAVTAQSDPVLVRRKRGRPPKTRLETNSKRHKCYFCPYKTDRINNFIRHIQSHTQCGENWKCAQCPKSYCSKSNLVRHVEKIHK</sequence>
<dbReference type="InterPro" id="IPR036236">
    <property type="entry name" value="Znf_C2H2_sf"/>
</dbReference>